<organism evidence="3 4">
    <name type="scientific">Fusarium duplospermum</name>
    <dbReference type="NCBI Taxonomy" id="1325734"/>
    <lineage>
        <taxon>Eukaryota</taxon>
        <taxon>Fungi</taxon>
        <taxon>Dikarya</taxon>
        <taxon>Ascomycota</taxon>
        <taxon>Pezizomycotina</taxon>
        <taxon>Sordariomycetes</taxon>
        <taxon>Hypocreomycetidae</taxon>
        <taxon>Hypocreales</taxon>
        <taxon>Nectriaceae</taxon>
        <taxon>Fusarium</taxon>
        <taxon>Fusarium solani species complex</taxon>
    </lineage>
</organism>
<keyword evidence="2" id="KW-0472">Membrane</keyword>
<dbReference type="Proteomes" id="UP000288168">
    <property type="component" value="Unassembled WGS sequence"/>
</dbReference>
<feature type="transmembrane region" description="Helical" evidence="2">
    <location>
        <begin position="73"/>
        <end position="100"/>
    </location>
</feature>
<evidence type="ECO:0000256" key="1">
    <source>
        <dbReference type="SAM" id="MobiDB-lite"/>
    </source>
</evidence>
<evidence type="ECO:0000313" key="3">
    <source>
        <dbReference type="EMBL" id="RSL55124.1"/>
    </source>
</evidence>
<dbReference type="EMBL" id="NKCI01000104">
    <property type="protein sequence ID" value="RSL55124.1"/>
    <property type="molecule type" value="Genomic_DNA"/>
</dbReference>
<reference evidence="3 4" key="1">
    <citation type="submission" date="2017-06" db="EMBL/GenBank/DDBJ databases">
        <title>Comparative genomic analysis of Ambrosia Fusariam Clade fungi.</title>
        <authorList>
            <person name="Stajich J.E."/>
            <person name="Carrillo J."/>
            <person name="Kijimoto T."/>
            <person name="Eskalen A."/>
            <person name="O'Donnell K."/>
            <person name="Kasson M."/>
        </authorList>
    </citation>
    <scope>NUCLEOTIDE SEQUENCE [LARGE SCALE GENOMIC DNA]</scope>
    <source>
        <strain evidence="3 4">NRRL62584</strain>
    </source>
</reference>
<dbReference type="AlphaFoldDB" id="A0A428PQ59"/>
<feature type="region of interest" description="Disordered" evidence="1">
    <location>
        <begin position="15"/>
        <end position="60"/>
    </location>
</feature>
<proteinExistence type="predicted"/>
<keyword evidence="2" id="KW-0812">Transmembrane</keyword>
<feature type="compositionally biased region" description="Polar residues" evidence="1">
    <location>
        <begin position="34"/>
        <end position="43"/>
    </location>
</feature>
<keyword evidence="2" id="KW-1133">Transmembrane helix</keyword>
<feature type="transmembrane region" description="Helical" evidence="2">
    <location>
        <begin position="196"/>
        <end position="220"/>
    </location>
</feature>
<dbReference type="OrthoDB" id="5428040at2759"/>
<sequence length="727" mass="80368">MPQYEPVQNIEMVSSSSKSTLLHPPQYEVVDGSDTPSGTNLIHDQQPVPRDAPSRSSPPTYLQTHSRIRWPRIGLYGLLVLIVGTMVILASCGILIFLWSGTSAAKDRNESVFWQIVVVRGWASRVVTICSAAIRTSMGLHIGLIAAAAAAIILETTGVLLVDAPVLSIERATGASPLNILPAALRRCVAGRGSGLLYLLILTLTVFLGLLSTFTSTILLSDFETVQVQGPVKTRNVAIDTNKTGQFWKTTSYWRYSPSAQWRFAEEKIDGTNDVPGETYNTFRAMLPFSDAEARTSLEYYSGPAVVANFRIKCVRPYMQNVSFQREDGKLYMSFNEVIVSGGPKSKREDSSDNVRVLLIDCSSSQTTWPISLYTNPNPKPGSTLMFSTPGPGDESFTTKSVFHSVFLINSTFLRNKNSTESLDTILTNATGIKIEHGDVWTKISDRDGLELVNATTCFVNVAAPNTHHVNMTGHAIESEPDGDWRRPKNDTTIRHQFGVGLRQWDFSDRGILELTIGHPLNVDKDEKDSDFPAPNLLLNGSLKDSASSLEGCWALSDDLNSLHCFEDWSAHATHAAVFQEIIQETQEPALAVQALMTRLYQMAYYDWLQSYDIEYAVDTIHAINALIPARWNGLGVVLGLVCLHLVLLLITILLFATQTKSSMLGNAWQAVAQMVSPQTREIVESADRMRDVEVNHWIRATGRAEVYNVSIPGPSERIEINRCERG</sequence>
<evidence type="ECO:0000256" key="2">
    <source>
        <dbReference type="SAM" id="Phobius"/>
    </source>
</evidence>
<keyword evidence="4" id="KW-1185">Reference proteome</keyword>
<feature type="transmembrane region" description="Helical" evidence="2">
    <location>
        <begin position="140"/>
        <end position="162"/>
    </location>
</feature>
<evidence type="ECO:0000313" key="4">
    <source>
        <dbReference type="Proteomes" id="UP000288168"/>
    </source>
</evidence>
<accession>A0A428PQ59</accession>
<gene>
    <name evidence="3" type="ORF">CEP54_009535</name>
</gene>
<name>A0A428PQ59_9HYPO</name>
<protein>
    <submittedName>
        <fullName evidence="3">Uncharacterized protein</fullName>
    </submittedName>
</protein>
<comment type="caution">
    <text evidence="3">The sequence shown here is derived from an EMBL/GenBank/DDBJ whole genome shotgun (WGS) entry which is preliminary data.</text>
</comment>
<feature type="transmembrane region" description="Helical" evidence="2">
    <location>
        <begin position="632"/>
        <end position="657"/>
    </location>
</feature>